<evidence type="ECO:0000313" key="3">
    <source>
        <dbReference type="Proteomes" id="UP000439965"/>
    </source>
</evidence>
<dbReference type="Proteomes" id="UP000439965">
    <property type="component" value="Unassembled WGS sequence"/>
</dbReference>
<dbReference type="PROSITE" id="PS51257">
    <property type="entry name" value="PROKAR_LIPOPROTEIN"/>
    <property type="match status" value="1"/>
</dbReference>
<dbReference type="SUPFAM" id="SSF53850">
    <property type="entry name" value="Periplasmic binding protein-like II"/>
    <property type="match status" value="1"/>
</dbReference>
<dbReference type="PANTHER" id="PTHR43649:SF12">
    <property type="entry name" value="DIACETYLCHITOBIOSE BINDING PROTEIN DASA"/>
    <property type="match status" value="1"/>
</dbReference>
<organism evidence="2 3">
    <name type="scientific">Enterococcus gallinarum</name>
    <dbReference type="NCBI Taxonomy" id="1353"/>
    <lineage>
        <taxon>Bacteria</taxon>
        <taxon>Bacillati</taxon>
        <taxon>Bacillota</taxon>
        <taxon>Bacilli</taxon>
        <taxon>Lactobacillales</taxon>
        <taxon>Enterococcaceae</taxon>
        <taxon>Enterococcus</taxon>
    </lineage>
</organism>
<accession>A0A6I4XAL2</accession>
<evidence type="ECO:0000256" key="1">
    <source>
        <dbReference type="SAM" id="SignalP"/>
    </source>
</evidence>
<name>A0A6I4XAL2_ENTGA</name>
<feature type="chain" id="PRO_5038821522" evidence="1">
    <location>
        <begin position="22"/>
        <end position="540"/>
    </location>
</feature>
<sequence>MKNLRNLVLLFSSVLLLGACGGGEDNASQEAKDVDISERYNLDKNTPAWQLDNKEEVTELTWYVNADWWNDEWGNDVVTKKMEEDLNIKVKFIKGDDTNLNTMFSSNDMADIVTIFDSNSQVAQKADSWAYSLDELADKYDPYWQTVAAKDTLNWFQLDDGKTYGYPNYSNTAEDYDSGLIPANTNFLIRKDVYKAIGENNFETADDFIAGMKSIKEKYPELVPFGFNALGDGAGSLGDVFQDYLGVDLETKEGNFYNRNLDQEYLNWLKVLRQIHEDGNLSDDSFSDDGTAFEEKVKSGQYATIMASGTAQMSGFLQSWLAENPNGEYIAINGPQNSEGKEPKLNQSGITGWMINYISKSAKDPAKAMQIFTYLQSEDGGILTTFGIEGETFQYDNDGKIELLPEVQEMKDNDSDRFKKEYRLSEFIFFGHDKYQSMASESTQTPALIQPREWGEGKLYPHFILENIDPSSGTQEARNLSAINTNWYTTLVCLIRSSSEEEFDQVISSYSTFLDQNGWSDIEAIRNEKIAENKEKLGIE</sequence>
<feature type="signal peptide" evidence="1">
    <location>
        <begin position="1"/>
        <end position="21"/>
    </location>
</feature>
<reference evidence="2 3" key="1">
    <citation type="submission" date="2019-04" db="EMBL/GenBank/DDBJ databases">
        <title>Step-wise assembly of the neonatal virome modulated by breast feeding.</title>
        <authorList>
            <person name="Liang G."/>
            <person name="Bushman F."/>
        </authorList>
    </citation>
    <scope>NUCLEOTIDE SEQUENCE [LARGE SCALE GENOMIC DNA]</scope>
    <source>
        <strain evidence="2 3">E3404</strain>
    </source>
</reference>
<dbReference type="Gene3D" id="3.40.190.10">
    <property type="entry name" value="Periplasmic binding protein-like II"/>
    <property type="match status" value="2"/>
</dbReference>
<dbReference type="AlphaFoldDB" id="A0A6I4XAL2"/>
<comment type="caution">
    <text evidence="2">The sequence shown here is derived from an EMBL/GenBank/DDBJ whole genome shotgun (WGS) entry which is preliminary data.</text>
</comment>
<evidence type="ECO:0000313" key="2">
    <source>
        <dbReference type="EMBL" id="MXS24603.1"/>
    </source>
</evidence>
<dbReference type="InterPro" id="IPR050490">
    <property type="entry name" value="Bact_solute-bd_prot1"/>
</dbReference>
<dbReference type="RefSeq" id="WP_160805685.1">
    <property type="nucleotide sequence ID" value="NZ_JBPFKU010000013.1"/>
</dbReference>
<keyword evidence="1" id="KW-0732">Signal</keyword>
<gene>
    <name evidence="2" type="ORF">GTI89_00675</name>
</gene>
<protein>
    <submittedName>
        <fullName evidence="2">Sugar ABC transporter substrate-binding protein</fullName>
    </submittedName>
</protein>
<proteinExistence type="predicted"/>
<dbReference type="PANTHER" id="PTHR43649">
    <property type="entry name" value="ARABINOSE-BINDING PROTEIN-RELATED"/>
    <property type="match status" value="1"/>
</dbReference>
<dbReference type="EMBL" id="WVTI01000001">
    <property type="protein sequence ID" value="MXS24603.1"/>
    <property type="molecule type" value="Genomic_DNA"/>
</dbReference>